<sequence>MFKCMALLKRKPDISREAFIEYYETRHAPLIRHLLPGIVDYRRNYVEMEGAFVFPGAAPIDFDVITEIWLADKAAYDRFTAAAAETEIARKIAEDEENFLDRPATRMLVVEERGASPAPAASPQALLDEREIIRGLSRFARILDNKQWDRLGDVFADDICFDYGAGGDQQGMAALTVNMRRFLDRCGGTQHLIGSILVDVDGNRATSRSYVQARHQRADDPAGPIFDSNGEYVDQWERRAEGWRIVRRDALWANHSGDPMILHADLENLG</sequence>
<name>A0A086PC41_SPHHM</name>
<dbReference type="NCBIfam" id="TIGR02118">
    <property type="entry name" value="EthD family reductase"/>
    <property type="match status" value="1"/>
</dbReference>
<accession>A0A086PC41</accession>
<dbReference type="Gene3D" id="3.10.450.50">
    <property type="match status" value="1"/>
</dbReference>
<evidence type="ECO:0000313" key="4">
    <source>
        <dbReference type="Proteomes" id="UP000024284"/>
    </source>
</evidence>
<dbReference type="SUPFAM" id="SSF54909">
    <property type="entry name" value="Dimeric alpha+beta barrel"/>
    <property type="match status" value="1"/>
</dbReference>
<evidence type="ECO:0000259" key="2">
    <source>
        <dbReference type="Pfam" id="PF13577"/>
    </source>
</evidence>
<dbReference type="InterPro" id="IPR037401">
    <property type="entry name" value="SnoaL-like"/>
</dbReference>
<dbReference type="PATRIC" id="fig|1219045.3.peg.1171"/>
<feature type="domain" description="EthD" evidence="1">
    <location>
        <begin position="11"/>
        <end position="102"/>
    </location>
</feature>
<dbReference type="CDD" id="cd00531">
    <property type="entry name" value="NTF2_like"/>
    <property type="match status" value="1"/>
</dbReference>
<dbReference type="SUPFAM" id="SSF54427">
    <property type="entry name" value="NTF2-like"/>
    <property type="match status" value="1"/>
</dbReference>
<proteinExistence type="predicted"/>
<dbReference type="Proteomes" id="UP000024284">
    <property type="component" value="Unassembled WGS sequence"/>
</dbReference>
<dbReference type="STRING" id="76947.GCA_002080435_03401"/>
<dbReference type="eggNOG" id="COG5517">
    <property type="taxonomic scope" value="Bacteria"/>
</dbReference>
<dbReference type="EMBL" id="JFZA02000007">
    <property type="protein sequence ID" value="KFG90959.1"/>
    <property type="molecule type" value="Genomic_DNA"/>
</dbReference>
<keyword evidence="4" id="KW-1185">Reference proteome</keyword>
<dbReference type="InterPro" id="IPR032710">
    <property type="entry name" value="NTF2-like_dom_sf"/>
</dbReference>
<gene>
    <name evidence="3" type="ORF">BV98_001152</name>
</gene>
<dbReference type="Pfam" id="PF13577">
    <property type="entry name" value="SnoaL_4"/>
    <property type="match status" value="1"/>
</dbReference>
<dbReference type="GO" id="GO:0016491">
    <property type="term" value="F:oxidoreductase activity"/>
    <property type="evidence" value="ECO:0007669"/>
    <property type="project" value="InterPro"/>
</dbReference>
<dbReference type="InterPro" id="IPR009799">
    <property type="entry name" value="EthD_dom"/>
</dbReference>
<dbReference type="Pfam" id="PF07110">
    <property type="entry name" value="EthD"/>
    <property type="match status" value="1"/>
</dbReference>
<dbReference type="InterPro" id="IPR011008">
    <property type="entry name" value="Dimeric_a/b-barrel"/>
</dbReference>
<evidence type="ECO:0000313" key="3">
    <source>
        <dbReference type="EMBL" id="KFG90959.1"/>
    </source>
</evidence>
<reference evidence="3" key="1">
    <citation type="submission" date="2014-08" db="EMBL/GenBank/DDBJ databases">
        <title>Draft genome sequences of Sphingobium herbicidovorans.</title>
        <authorList>
            <person name="Gan H.M."/>
            <person name="Gan H.Y."/>
            <person name="Savka M.A."/>
        </authorList>
    </citation>
    <scope>NUCLEOTIDE SEQUENCE [LARGE SCALE GENOMIC DNA]</scope>
    <source>
        <strain evidence="3">NBRC 16415</strain>
    </source>
</reference>
<dbReference type="AlphaFoldDB" id="A0A086PC41"/>
<dbReference type="Gene3D" id="3.30.70.100">
    <property type="match status" value="1"/>
</dbReference>
<comment type="caution">
    <text evidence="3">The sequence shown here is derived from an EMBL/GenBank/DDBJ whole genome shotgun (WGS) entry which is preliminary data.</text>
</comment>
<feature type="domain" description="SnoaL-like" evidence="2">
    <location>
        <begin position="124"/>
        <end position="249"/>
    </location>
</feature>
<evidence type="ECO:0000259" key="1">
    <source>
        <dbReference type="Pfam" id="PF07110"/>
    </source>
</evidence>
<organism evidence="3 4">
    <name type="scientific">Sphingobium herbicidovorans (strain ATCC 700291 / DSM 11019 / CCUG 56400 / KCTC 2939 / LMG 18315 / NBRC 16415 / MH)</name>
    <name type="common">Sphingomonas herbicidovorans</name>
    <dbReference type="NCBI Taxonomy" id="1219045"/>
    <lineage>
        <taxon>Bacteria</taxon>
        <taxon>Pseudomonadati</taxon>
        <taxon>Pseudomonadota</taxon>
        <taxon>Alphaproteobacteria</taxon>
        <taxon>Sphingomonadales</taxon>
        <taxon>Sphingomonadaceae</taxon>
        <taxon>Sphingobium</taxon>
    </lineage>
</organism>
<protein>
    <submittedName>
        <fullName evidence="3">Ethyl tert-butyl ether degradation EthD</fullName>
    </submittedName>
</protein>